<keyword evidence="12" id="KW-1185">Reference proteome</keyword>
<dbReference type="GO" id="GO:0004474">
    <property type="term" value="F:malate synthase activity"/>
    <property type="evidence" value="ECO:0007669"/>
    <property type="project" value="UniProtKB-EC"/>
</dbReference>
<dbReference type="Proteomes" id="UP000431744">
    <property type="component" value="Unassembled WGS sequence"/>
</dbReference>
<dbReference type="PIRSF" id="PIRSF001363">
    <property type="entry name" value="Malate_synth"/>
    <property type="match status" value="1"/>
</dbReference>
<keyword evidence="4" id="KW-0816">Tricarboxylic acid cycle</keyword>
<evidence type="ECO:0000256" key="7">
    <source>
        <dbReference type="ARBA" id="ARBA00068441"/>
    </source>
</evidence>
<dbReference type="Pfam" id="PF20659">
    <property type="entry name" value="MS_C"/>
    <property type="match status" value="1"/>
</dbReference>
<dbReference type="FunFam" id="1.20.1220.12:FF:000001">
    <property type="entry name" value="Malate synthase"/>
    <property type="match status" value="1"/>
</dbReference>
<evidence type="ECO:0000313" key="12">
    <source>
        <dbReference type="Proteomes" id="UP000431744"/>
    </source>
</evidence>
<dbReference type="InterPro" id="IPR044856">
    <property type="entry name" value="Malate_synth_C_sf"/>
</dbReference>
<dbReference type="InterPro" id="IPR011076">
    <property type="entry name" value="Malate_synth_sf"/>
</dbReference>
<evidence type="ECO:0000313" key="11">
    <source>
        <dbReference type="EMBL" id="KAB1648191.1"/>
    </source>
</evidence>
<sequence length="560" mass="61776">MNTSILAPGARPSGNTTTAAARTATEGEALRGPAPYARRRSSIKVCGPLGERFDEILTPAAIRFITALHDRFADRRSTHLQHNAGRQAMIDRGVDPGFLSATAAIRDEPTWRVAPPASGLADRRVELTGPTDRQTAVEALESGAQVWLADHEDGLSPTWQNVIGGQVTLFDAIRGRIGNEPERAPTIVFRPRGWHLKEHHLRYVDSAGEVTPASGTLTDFGLYLFHNARELIARGTGPYFSLPKLENHLGARLWDDVFTFSENALGLDHGTIRATVLIETITAAFEMEEILYELRDHCAGLVAGRWDYLFSAIKAFRKRGRSYLLPDRRQITATAPFMHAFTELLVQTAHKRGAHAIGGMKAFIPDPNEPALTEAALTRIAAGKRREAEAGYDGTWVAHPGLIATASAEFDAVLQGRPNQLEHTRDDVRVTAADLLRFELDGSSITAEGIRHNVSVALRYLESWMRGHGSVAIDGLVEDASTAEISRSQLWHWIQQGALTEDNRPIVRERVEWVIDATLAGIDRRDGDRFDDAAELLRELALGDEFPAFLTNPAYRRYLG</sequence>
<evidence type="ECO:0000256" key="9">
    <source>
        <dbReference type="SAM" id="MobiDB-lite"/>
    </source>
</evidence>
<dbReference type="PANTHER" id="PTHR42902">
    <property type="entry name" value="MALATE SYNTHASE"/>
    <property type="match status" value="1"/>
</dbReference>
<feature type="active site" description="Proton donor" evidence="8">
    <location>
        <position position="479"/>
    </location>
</feature>
<evidence type="ECO:0000256" key="2">
    <source>
        <dbReference type="ARBA" id="ARBA00012636"/>
    </source>
</evidence>
<dbReference type="RefSeq" id="WP_158029386.1">
    <property type="nucleotide sequence ID" value="NZ_BMHG01000001.1"/>
</dbReference>
<accession>A0A6H9WQ04</accession>
<dbReference type="AlphaFoldDB" id="A0A6H9WQ04"/>
<dbReference type="InterPro" id="IPR001465">
    <property type="entry name" value="Malate_synthase_TIM"/>
</dbReference>
<evidence type="ECO:0000256" key="8">
    <source>
        <dbReference type="PIRSR" id="PIRSR001363-1"/>
    </source>
</evidence>
<dbReference type="InterPro" id="IPR048355">
    <property type="entry name" value="MS_C"/>
</dbReference>
<dbReference type="Pfam" id="PF01274">
    <property type="entry name" value="MS_TIM-barrel"/>
    <property type="match status" value="1"/>
</dbReference>
<dbReference type="Gene3D" id="1.20.1220.12">
    <property type="entry name" value="Malate synthase, domain III"/>
    <property type="match status" value="1"/>
</dbReference>
<dbReference type="EMBL" id="WBJY01000002">
    <property type="protein sequence ID" value="KAB1648191.1"/>
    <property type="molecule type" value="Genomic_DNA"/>
</dbReference>
<keyword evidence="11" id="KW-0012">Acyltransferase</keyword>
<dbReference type="SUPFAM" id="SSF51645">
    <property type="entry name" value="Malate synthase G"/>
    <property type="match status" value="1"/>
</dbReference>
<comment type="catalytic activity">
    <reaction evidence="6">
        <text>glyoxylate + acetyl-CoA + H2O = (S)-malate + CoA + H(+)</text>
        <dbReference type="Rhea" id="RHEA:18181"/>
        <dbReference type="ChEBI" id="CHEBI:15377"/>
        <dbReference type="ChEBI" id="CHEBI:15378"/>
        <dbReference type="ChEBI" id="CHEBI:15589"/>
        <dbReference type="ChEBI" id="CHEBI:36655"/>
        <dbReference type="ChEBI" id="CHEBI:57287"/>
        <dbReference type="ChEBI" id="CHEBI:57288"/>
        <dbReference type="EC" id="2.3.3.9"/>
    </reaction>
</comment>
<dbReference type="OrthoDB" id="9768429at2"/>
<evidence type="ECO:0000259" key="10">
    <source>
        <dbReference type="PROSITE" id="PS50132"/>
    </source>
</evidence>
<comment type="caution">
    <text evidence="11">The sequence shown here is derived from an EMBL/GenBank/DDBJ whole genome shotgun (WGS) entry which is preliminary data.</text>
</comment>
<dbReference type="Gene3D" id="3.20.20.360">
    <property type="entry name" value="Malate synthase, domain 3"/>
    <property type="match status" value="1"/>
</dbReference>
<reference evidence="11 12" key="1">
    <citation type="submission" date="2019-09" db="EMBL/GenBank/DDBJ databases">
        <title>Phylogeny of genus Pseudoclavibacter and closely related genus.</title>
        <authorList>
            <person name="Li Y."/>
        </authorList>
    </citation>
    <scope>NUCLEOTIDE SEQUENCE [LARGE SCALE GENOMIC DNA]</scope>
    <source>
        <strain evidence="11 12">EGI 60007</strain>
    </source>
</reference>
<dbReference type="GO" id="GO:0006099">
    <property type="term" value="P:tricarboxylic acid cycle"/>
    <property type="evidence" value="ECO:0007669"/>
    <property type="project" value="UniProtKB-KW"/>
</dbReference>
<evidence type="ECO:0000256" key="4">
    <source>
        <dbReference type="ARBA" id="ARBA00022532"/>
    </source>
</evidence>
<feature type="region of interest" description="Disordered" evidence="9">
    <location>
        <begin position="1"/>
        <end position="35"/>
    </location>
</feature>
<dbReference type="GO" id="GO:0005737">
    <property type="term" value="C:cytoplasm"/>
    <property type="evidence" value="ECO:0007669"/>
    <property type="project" value="TreeGrafter"/>
</dbReference>
<keyword evidence="5 11" id="KW-0808">Transferase</keyword>
<dbReference type="PANTHER" id="PTHR42902:SF1">
    <property type="entry name" value="MALATE SYNTHASE 1-RELATED"/>
    <property type="match status" value="1"/>
</dbReference>
<dbReference type="InterPro" id="IPR046363">
    <property type="entry name" value="MS_N_TIM-barrel_dom"/>
</dbReference>
<protein>
    <recommendedName>
        <fullName evidence="7">Malate synthase</fullName>
        <ecNumber evidence="2">2.3.3.9</ecNumber>
    </recommendedName>
</protein>
<gene>
    <name evidence="11" type="primary">aceB</name>
    <name evidence="11" type="ORF">F8O04_10770</name>
</gene>
<dbReference type="EC" id="2.3.3.9" evidence="2"/>
<dbReference type="GO" id="GO:0006097">
    <property type="term" value="P:glyoxylate cycle"/>
    <property type="evidence" value="ECO:0007669"/>
    <property type="project" value="UniProtKB-KW"/>
</dbReference>
<dbReference type="Pfam" id="PF20656">
    <property type="entry name" value="MS_N"/>
    <property type="match status" value="1"/>
</dbReference>
<feature type="active site" description="Proton acceptor" evidence="8">
    <location>
        <position position="190"/>
    </location>
</feature>
<evidence type="ECO:0000256" key="3">
    <source>
        <dbReference type="ARBA" id="ARBA00022435"/>
    </source>
</evidence>
<dbReference type="InterPro" id="IPR048356">
    <property type="entry name" value="MS_N"/>
</dbReference>
<name>A0A6H9WQ04_9MICO</name>
<dbReference type="NCBIfam" id="TIGR01344">
    <property type="entry name" value="malate_syn_A"/>
    <property type="match status" value="1"/>
</dbReference>
<dbReference type="InterPro" id="IPR016137">
    <property type="entry name" value="RGS"/>
</dbReference>
<evidence type="ECO:0000256" key="1">
    <source>
        <dbReference type="ARBA" id="ARBA00006394"/>
    </source>
</evidence>
<dbReference type="FunFam" id="3.20.20.360:FF:000001">
    <property type="entry name" value="Malate synthase"/>
    <property type="match status" value="1"/>
</dbReference>
<keyword evidence="3" id="KW-0329">Glyoxylate bypass</keyword>
<dbReference type="InterPro" id="IPR006252">
    <property type="entry name" value="Malate_synthA"/>
</dbReference>
<organism evidence="11 12">
    <name type="scientific">Pseudoclavibacter endophyticus</name>
    <dbReference type="NCBI Taxonomy" id="1778590"/>
    <lineage>
        <taxon>Bacteria</taxon>
        <taxon>Bacillati</taxon>
        <taxon>Actinomycetota</taxon>
        <taxon>Actinomycetes</taxon>
        <taxon>Micrococcales</taxon>
        <taxon>Microbacteriaceae</taxon>
        <taxon>Pseudoclavibacter</taxon>
    </lineage>
</organism>
<evidence type="ECO:0000256" key="5">
    <source>
        <dbReference type="ARBA" id="ARBA00022679"/>
    </source>
</evidence>
<feature type="domain" description="RGS" evidence="10">
    <location>
        <begin position="530"/>
        <end position="559"/>
    </location>
</feature>
<comment type="similarity">
    <text evidence="1">Belongs to the malate synthase family.</text>
</comment>
<dbReference type="PROSITE" id="PS50132">
    <property type="entry name" value="RGS"/>
    <property type="match status" value="1"/>
</dbReference>
<evidence type="ECO:0000256" key="6">
    <source>
        <dbReference type="ARBA" id="ARBA00047918"/>
    </source>
</evidence>
<proteinExistence type="inferred from homology"/>